<dbReference type="EMBL" id="JAVRHM010000008">
    <property type="protein sequence ID" value="MDT0689769.1"/>
    <property type="molecule type" value="Genomic_DNA"/>
</dbReference>
<sequence length="46" mass="5495">MPIIDFQFLPRTYEFEFGRSFHNSEVPDFKADDLKWQLSTTEAQLV</sequence>
<evidence type="ECO:0000313" key="1">
    <source>
        <dbReference type="EMBL" id="MDT0689769.1"/>
    </source>
</evidence>
<accession>A0ABU3E1A4</accession>
<evidence type="ECO:0000313" key="2">
    <source>
        <dbReference type="Proteomes" id="UP001261624"/>
    </source>
</evidence>
<dbReference type="Proteomes" id="UP001261624">
    <property type="component" value="Unassembled WGS sequence"/>
</dbReference>
<comment type="caution">
    <text evidence="1">The sequence shown here is derived from an EMBL/GenBank/DDBJ whole genome shotgun (WGS) entry which is preliminary data.</text>
</comment>
<dbReference type="RefSeq" id="WP_311683632.1">
    <property type="nucleotide sequence ID" value="NZ_JAVRHM010000008.1"/>
</dbReference>
<organism evidence="1 2">
    <name type="scientific">Autumnicola patrickiae</name>
    <dbReference type="NCBI Taxonomy" id="3075591"/>
    <lineage>
        <taxon>Bacteria</taxon>
        <taxon>Pseudomonadati</taxon>
        <taxon>Bacteroidota</taxon>
        <taxon>Flavobacteriia</taxon>
        <taxon>Flavobacteriales</taxon>
        <taxon>Flavobacteriaceae</taxon>
        <taxon>Autumnicola</taxon>
    </lineage>
</organism>
<name>A0ABU3E1A4_9FLAO</name>
<reference evidence="1 2" key="1">
    <citation type="submission" date="2023-09" db="EMBL/GenBank/DDBJ databases">
        <authorList>
            <person name="Rey-Velasco X."/>
        </authorList>
    </citation>
    <scope>NUCLEOTIDE SEQUENCE [LARGE SCALE GENOMIC DNA]</scope>
    <source>
        <strain evidence="1 2">F188</strain>
    </source>
</reference>
<proteinExistence type="predicted"/>
<keyword evidence="2" id="KW-1185">Reference proteome</keyword>
<protein>
    <submittedName>
        <fullName evidence="1">Uncharacterized protein</fullName>
    </submittedName>
</protein>
<gene>
    <name evidence="1" type="ORF">RM549_08235</name>
</gene>